<evidence type="ECO:0000313" key="2">
    <source>
        <dbReference type="Proteomes" id="UP000010483"/>
    </source>
</evidence>
<name>K9YIE8_CYASC</name>
<dbReference type="InterPro" id="IPR021399">
    <property type="entry name" value="DUF3038"/>
</dbReference>
<dbReference type="Proteomes" id="UP000010483">
    <property type="component" value="Chromosome"/>
</dbReference>
<dbReference type="Pfam" id="PF11237">
    <property type="entry name" value="DUF3038"/>
    <property type="match status" value="1"/>
</dbReference>
<dbReference type="AlphaFoldDB" id="K9YIE8"/>
<evidence type="ECO:0000313" key="1">
    <source>
        <dbReference type="EMBL" id="AFZ46247.1"/>
    </source>
</evidence>
<dbReference type="BioCyc" id="CSTA292563:G1353-266-MONOMER"/>
<reference evidence="2" key="1">
    <citation type="journal article" date="2013" name="Proc. Natl. Acad. Sci. U.S.A.">
        <title>Improving the coverage of the cyanobacterial phylum using diversity-driven genome sequencing.</title>
        <authorList>
            <person name="Shih P.M."/>
            <person name="Wu D."/>
            <person name="Latifi A."/>
            <person name="Axen S.D."/>
            <person name="Fewer D.P."/>
            <person name="Talla E."/>
            <person name="Calteau A."/>
            <person name="Cai F."/>
            <person name="Tandeau de Marsac N."/>
            <person name="Rippka R."/>
            <person name="Herdman M."/>
            <person name="Sivonen K."/>
            <person name="Coursin T."/>
            <person name="Laurent T."/>
            <person name="Goodwin L."/>
            <person name="Nolan M."/>
            <person name="Davenport K.W."/>
            <person name="Han C.S."/>
            <person name="Rubin E.M."/>
            <person name="Eisen J.A."/>
            <person name="Woyke T."/>
            <person name="Gugger M."/>
            <person name="Kerfeld C.A."/>
        </authorList>
    </citation>
    <scope>NUCLEOTIDE SEQUENCE [LARGE SCALE GENOMIC DNA]</scope>
    <source>
        <strain evidence="2">ATCC 29140 / PCC 7202</strain>
    </source>
</reference>
<organism evidence="1 2">
    <name type="scientific">Cyanobacterium stanieri (strain ATCC 29140 / PCC 7202)</name>
    <dbReference type="NCBI Taxonomy" id="292563"/>
    <lineage>
        <taxon>Bacteria</taxon>
        <taxon>Bacillati</taxon>
        <taxon>Cyanobacteriota</taxon>
        <taxon>Cyanophyceae</taxon>
        <taxon>Oscillatoriophycideae</taxon>
        <taxon>Chroococcales</taxon>
        <taxon>Geminocystaceae</taxon>
        <taxon>Cyanobacterium</taxon>
    </lineage>
</organism>
<dbReference type="STRING" id="292563.Cyast_0267"/>
<gene>
    <name evidence="1" type="ordered locus">Cyast_0267</name>
</gene>
<protein>
    <submittedName>
        <fullName evidence="1">Uncharacterized protein</fullName>
    </submittedName>
</protein>
<dbReference type="EMBL" id="CP003940">
    <property type="protein sequence ID" value="AFZ46247.1"/>
    <property type="molecule type" value="Genomic_DNA"/>
</dbReference>
<sequence>MSSEPLNNILPENENSLNNYLQLIYIGLLSLNIETKLSVLPQNQTDLNFVITSVIKIVKKNDELIHRAVSLWEQIENSDDKNNYYGIVRDYLDNFNKITADSDKFTVNLGQKDIFTVALKILTDLLFYSSISGERLLRDKLELLFKENITPVEDDEI</sequence>
<keyword evidence="2" id="KW-1185">Reference proteome</keyword>
<proteinExistence type="predicted"/>
<dbReference type="HOGENOM" id="CLU_1764982_0_0_3"/>
<accession>K9YIE8</accession>
<dbReference type="KEGG" id="csn:Cyast_0267"/>